<dbReference type="AlphaFoldDB" id="A0A1I2YXY4"/>
<dbReference type="InterPro" id="IPR016155">
    <property type="entry name" value="Mopterin_synth/thiamin_S_b"/>
</dbReference>
<dbReference type="RefSeq" id="WP_092475046.1">
    <property type="nucleotide sequence ID" value="NZ_FOOX01000023.1"/>
</dbReference>
<dbReference type="Proteomes" id="UP000199337">
    <property type="component" value="Unassembled WGS sequence"/>
</dbReference>
<gene>
    <name evidence="1" type="ORF">SAMN05660649_04662</name>
</gene>
<sequence length="102" mass="11361">MSNNASNIVEVRGFSFIKEIFDQRGWPFPMMFKLDEECTAAELAEKLELPREKIEGVFINGNAGPLDRTVRPGDRVAYVPPGTPGPYRVILGLVNPANKVEK</sequence>
<keyword evidence="2" id="KW-1185">Reference proteome</keyword>
<dbReference type="OrthoDB" id="5339859at2"/>
<evidence type="ECO:0000313" key="1">
    <source>
        <dbReference type="EMBL" id="SFH30056.1"/>
    </source>
</evidence>
<protein>
    <recommendedName>
        <fullName evidence="3">ThiS family protein</fullName>
    </recommendedName>
</protein>
<proteinExistence type="predicted"/>
<dbReference type="STRING" id="341036.SAMN05660649_04662"/>
<name>A0A1I2YXY4_9FIRM</name>
<dbReference type="EMBL" id="FOOX01000023">
    <property type="protein sequence ID" value="SFH30056.1"/>
    <property type="molecule type" value="Genomic_DNA"/>
</dbReference>
<accession>A0A1I2YXY4</accession>
<evidence type="ECO:0008006" key="3">
    <source>
        <dbReference type="Google" id="ProtNLM"/>
    </source>
</evidence>
<evidence type="ECO:0000313" key="2">
    <source>
        <dbReference type="Proteomes" id="UP000199337"/>
    </source>
</evidence>
<organism evidence="1 2">
    <name type="scientific">Desulfotruncus arcticus DSM 17038</name>
    <dbReference type="NCBI Taxonomy" id="1121424"/>
    <lineage>
        <taxon>Bacteria</taxon>
        <taxon>Bacillati</taxon>
        <taxon>Bacillota</taxon>
        <taxon>Clostridia</taxon>
        <taxon>Eubacteriales</taxon>
        <taxon>Desulfallaceae</taxon>
        <taxon>Desulfotruncus</taxon>
    </lineage>
</organism>
<reference evidence="2" key="1">
    <citation type="submission" date="2016-10" db="EMBL/GenBank/DDBJ databases">
        <authorList>
            <person name="Varghese N."/>
            <person name="Submissions S."/>
        </authorList>
    </citation>
    <scope>NUCLEOTIDE SEQUENCE [LARGE SCALE GENOMIC DNA]</scope>
    <source>
        <strain evidence="2">DSM 17038</strain>
    </source>
</reference>
<dbReference type="SUPFAM" id="SSF54285">
    <property type="entry name" value="MoaD/ThiS"/>
    <property type="match status" value="1"/>
</dbReference>